<dbReference type="Proteomes" id="UP000307440">
    <property type="component" value="Unassembled WGS sequence"/>
</dbReference>
<dbReference type="InterPro" id="IPR032675">
    <property type="entry name" value="LRR_dom_sf"/>
</dbReference>
<dbReference type="SUPFAM" id="SSF52047">
    <property type="entry name" value="RNI-like"/>
    <property type="match status" value="1"/>
</dbReference>
<dbReference type="Pfam" id="PF12937">
    <property type="entry name" value="F-box-like"/>
    <property type="match status" value="1"/>
</dbReference>
<evidence type="ECO:0000313" key="3">
    <source>
        <dbReference type="EMBL" id="TFK28965.1"/>
    </source>
</evidence>
<dbReference type="STRING" id="230819.A0A5C3L8E6"/>
<protein>
    <recommendedName>
        <fullName evidence="2">F-box domain-containing protein</fullName>
    </recommendedName>
</protein>
<dbReference type="OrthoDB" id="2884925at2759"/>
<feature type="domain" description="F-box" evidence="2">
    <location>
        <begin position="59"/>
        <end position="116"/>
    </location>
</feature>
<accession>A0A5C3L8E6</accession>
<keyword evidence="4" id="KW-1185">Reference proteome</keyword>
<evidence type="ECO:0000259" key="2">
    <source>
        <dbReference type="Pfam" id="PF12937"/>
    </source>
</evidence>
<dbReference type="EMBL" id="ML210152">
    <property type="protein sequence ID" value="TFK28965.1"/>
    <property type="molecule type" value="Genomic_DNA"/>
</dbReference>
<feature type="region of interest" description="Disordered" evidence="1">
    <location>
        <begin position="560"/>
        <end position="581"/>
    </location>
</feature>
<proteinExistence type="predicted"/>
<gene>
    <name evidence="3" type="ORF">FA15DRAFT_664612</name>
</gene>
<sequence>MKENGTSSGIKAGAIAIQDGALHKPKVQDEAGELDRRIAYHEIELLALRQRKNAMNKACNIPAELLCQIFSDCLDMSSASNRSRDVLRTWKSVTQVSHRWRVIAINYPQLWSEISFDTAFWAQTSLERSRNMPIYLTTEENMPPETEQVLKVALSQPRRIKALSMTDTCDILEGRLRKLSNAPILECLQLYNTDIPPGSAQRFPIFEGNAPRLQQLFLRNTAFPWPSSILGGLTDFQFASVHPSISAADFLDALQAMPNLEILELVVMRYPDFDSLNNLRPAVPLPKFQHLRMILAPMDACSGFLKHVTLPTTASIEIQCPNTHVDEATLSELSSSLTSSWLADPLSDSSARKPRTLQSMRVTQLEEDVMQCDVELNAWLEVLEPWVDDAEPLPAITFRTREWSFWAPSHLVLPLSNMRSLDLQIALHPELCLEVLALCPLMEHLGLGPHSILGVIEFLGRDPGFMPRSDIDLEEHETRPTRFPNLKSISFYETYIYPDDSIGRNADLDLRGLCGLLGIRKQLGSTLALIGLYDCDHLTVHDLIALHDVVSDVQIYDDLSQEEEDVSQSPNESPELEQTIP</sequence>
<reference evidence="3 4" key="1">
    <citation type="journal article" date="2019" name="Nat. Ecol. Evol.">
        <title>Megaphylogeny resolves global patterns of mushroom evolution.</title>
        <authorList>
            <person name="Varga T."/>
            <person name="Krizsan K."/>
            <person name="Foldi C."/>
            <person name="Dima B."/>
            <person name="Sanchez-Garcia M."/>
            <person name="Sanchez-Ramirez S."/>
            <person name="Szollosi G.J."/>
            <person name="Szarkandi J.G."/>
            <person name="Papp V."/>
            <person name="Albert L."/>
            <person name="Andreopoulos W."/>
            <person name="Angelini C."/>
            <person name="Antonin V."/>
            <person name="Barry K.W."/>
            <person name="Bougher N.L."/>
            <person name="Buchanan P."/>
            <person name="Buyck B."/>
            <person name="Bense V."/>
            <person name="Catcheside P."/>
            <person name="Chovatia M."/>
            <person name="Cooper J."/>
            <person name="Damon W."/>
            <person name="Desjardin D."/>
            <person name="Finy P."/>
            <person name="Geml J."/>
            <person name="Haridas S."/>
            <person name="Hughes K."/>
            <person name="Justo A."/>
            <person name="Karasinski D."/>
            <person name="Kautmanova I."/>
            <person name="Kiss B."/>
            <person name="Kocsube S."/>
            <person name="Kotiranta H."/>
            <person name="LaButti K.M."/>
            <person name="Lechner B.E."/>
            <person name="Liimatainen K."/>
            <person name="Lipzen A."/>
            <person name="Lukacs Z."/>
            <person name="Mihaltcheva S."/>
            <person name="Morgado L.N."/>
            <person name="Niskanen T."/>
            <person name="Noordeloos M.E."/>
            <person name="Ohm R.A."/>
            <person name="Ortiz-Santana B."/>
            <person name="Ovrebo C."/>
            <person name="Racz N."/>
            <person name="Riley R."/>
            <person name="Savchenko A."/>
            <person name="Shiryaev A."/>
            <person name="Soop K."/>
            <person name="Spirin V."/>
            <person name="Szebenyi C."/>
            <person name="Tomsovsky M."/>
            <person name="Tulloss R.E."/>
            <person name="Uehling J."/>
            <person name="Grigoriev I.V."/>
            <person name="Vagvolgyi C."/>
            <person name="Papp T."/>
            <person name="Martin F.M."/>
            <person name="Miettinen O."/>
            <person name="Hibbett D.S."/>
            <person name="Nagy L.G."/>
        </authorList>
    </citation>
    <scope>NUCLEOTIDE SEQUENCE [LARGE SCALE GENOMIC DNA]</scope>
    <source>
        <strain evidence="3 4">CBS 121175</strain>
    </source>
</reference>
<dbReference type="InterPro" id="IPR001810">
    <property type="entry name" value="F-box_dom"/>
</dbReference>
<evidence type="ECO:0000313" key="4">
    <source>
        <dbReference type="Proteomes" id="UP000307440"/>
    </source>
</evidence>
<dbReference type="Gene3D" id="3.80.10.10">
    <property type="entry name" value="Ribonuclease Inhibitor"/>
    <property type="match status" value="1"/>
</dbReference>
<name>A0A5C3L8E6_COPMA</name>
<dbReference type="AlphaFoldDB" id="A0A5C3L8E6"/>
<evidence type="ECO:0000256" key="1">
    <source>
        <dbReference type="SAM" id="MobiDB-lite"/>
    </source>
</evidence>
<organism evidence="3 4">
    <name type="scientific">Coprinopsis marcescibilis</name>
    <name type="common">Agaric fungus</name>
    <name type="synonym">Psathyrella marcescibilis</name>
    <dbReference type="NCBI Taxonomy" id="230819"/>
    <lineage>
        <taxon>Eukaryota</taxon>
        <taxon>Fungi</taxon>
        <taxon>Dikarya</taxon>
        <taxon>Basidiomycota</taxon>
        <taxon>Agaricomycotina</taxon>
        <taxon>Agaricomycetes</taxon>
        <taxon>Agaricomycetidae</taxon>
        <taxon>Agaricales</taxon>
        <taxon>Agaricineae</taxon>
        <taxon>Psathyrellaceae</taxon>
        <taxon>Coprinopsis</taxon>
    </lineage>
</organism>